<evidence type="ECO:0000256" key="5">
    <source>
        <dbReference type="ARBA" id="ARBA00023136"/>
    </source>
</evidence>
<evidence type="ECO:0000259" key="9">
    <source>
        <dbReference type="Pfam" id="PF20238"/>
    </source>
</evidence>
<comment type="caution">
    <text evidence="10">The sequence shown here is derived from an EMBL/GenBank/DDBJ whole genome shotgun (WGS) entry which is preliminary data.</text>
</comment>
<proteinExistence type="predicted"/>
<protein>
    <recommendedName>
        <fullName evidence="9">Copper acquisition factor BIM1-like domain-containing protein</fullName>
    </recommendedName>
</protein>
<dbReference type="InterPro" id="IPR046530">
    <property type="entry name" value="BIM1-like_dom"/>
</dbReference>
<dbReference type="GO" id="GO:0098552">
    <property type="term" value="C:side of membrane"/>
    <property type="evidence" value="ECO:0007669"/>
    <property type="project" value="UniProtKB-KW"/>
</dbReference>
<comment type="subcellular location">
    <subcellularLocation>
        <location evidence="1">Cell membrane</location>
        <topology evidence="1">Lipid-anchor</topology>
        <topology evidence="1">GPI-anchor</topology>
    </subcellularLocation>
</comment>
<keyword evidence="6" id="KW-0325">Glycoprotein</keyword>
<dbReference type="PANTHER" id="PTHR34992:SF1">
    <property type="entry name" value="COPPER ACQUISITION FACTOR BIM1-LIKE DOMAIN-CONTAINING PROTEIN"/>
    <property type="match status" value="1"/>
</dbReference>
<evidence type="ECO:0000313" key="10">
    <source>
        <dbReference type="EMBL" id="KAK3399159.1"/>
    </source>
</evidence>
<gene>
    <name evidence="10" type="ORF">B0T20DRAFT_351120</name>
</gene>
<dbReference type="EMBL" id="JAUTDP010000005">
    <property type="protein sequence ID" value="KAK3399159.1"/>
    <property type="molecule type" value="Genomic_DNA"/>
</dbReference>
<feature type="domain" description="Copper acquisition factor BIM1-like" evidence="9">
    <location>
        <begin position="16"/>
        <end position="162"/>
    </location>
</feature>
<dbReference type="AlphaFoldDB" id="A0AAE0UD82"/>
<keyword evidence="2" id="KW-1003">Cell membrane</keyword>
<evidence type="ECO:0000256" key="7">
    <source>
        <dbReference type="ARBA" id="ARBA00023288"/>
    </source>
</evidence>
<evidence type="ECO:0000313" key="11">
    <source>
        <dbReference type="Proteomes" id="UP001281003"/>
    </source>
</evidence>
<organism evidence="10 11">
    <name type="scientific">Sordaria brevicollis</name>
    <dbReference type="NCBI Taxonomy" id="83679"/>
    <lineage>
        <taxon>Eukaryota</taxon>
        <taxon>Fungi</taxon>
        <taxon>Dikarya</taxon>
        <taxon>Ascomycota</taxon>
        <taxon>Pezizomycotina</taxon>
        <taxon>Sordariomycetes</taxon>
        <taxon>Sordariomycetidae</taxon>
        <taxon>Sordariales</taxon>
        <taxon>Sordariaceae</taxon>
        <taxon>Sordaria</taxon>
    </lineage>
</organism>
<keyword evidence="11" id="KW-1185">Reference proteome</keyword>
<evidence type="ECO:0000256" key="3">
    <source>
        <dbReference type="ARBA" id="ARBA00022622"/>
    </source>
</evidence>
<feature type="signal peptide" evidence="8">
    <location>
        <begin position="1"/>
        <end position="17"/>
    </location>
</feature>
<evidence type="ECO:0000256" key="1">
    <source>
        <dbReference type="ARBA" id="ARBA00004609"/>
    </source>
</evidence>
<evidence type="ECO:0000256" key="6">
    <source>
        <dbReference type="ARBA" id="ARBA00023180"/>
    </source>
</evidence>
<dbReference type="Proteomes" id="UP001281003">
    <property type="component" value="Unassembled WGS sequence"/>
</dbReference>
<reference evidence="10" key="2">
    <citation type="submission" date="2023-07" db="EMBL/GenBank/DDBJ databases">
        <authorList>
            <consortium name="Lawrence Berkeley National Laboratory"/>
            <person name="Haridas S."/>
            <person name="Hensen N."/>
            <person name="Bonometti L."/>
            <person name="Westerberg I."/>
            <person name="Brannstrom I.O."/>
            <person name="Guillou S."/>
            <person name="Cros-Aarteil S."/>
            <person name="Calhoun S."/>
            <person name="Kuo A."/>
            <person name="Mondo S."/>
            <person name="Pangilinan J."/>
            <person name="Riley R."/>
            <person name="LaButti K."/>
            <person name="Andreopoulos B."/>
            <person name="Lipzen A."/>
            <person name="Chen C."/>
            <person name="Yanf M."/>
            <person name="Daum C."/>
            <person name="Ng V."/>
            <person name="Clum A."/>
            <person name="Steindorff A."/>
            <person name="Ohm R."/>
            <person name="Martin F."/>
            <person name="Silar P."/>
            <person name="Natvig D."/>
            <person name="Lalanne C."/>
            <person name="Gautier V."/>
            <person name="Ament-velasquez S.L."/>
            <person name="Kruys A."/>
            <person name="Hutchinson M.I."/>
            <person name="Powell A.J."/>
            <person name="Barry K."/>
            <person name="Miller A.N."/>
            <person name="Grigoriev I.V."/>
            <person name="Debuchy R."/>
            <person name="Gladieux P."/>
            <person name="Thoren M.H."/>
            <person name="Johannesson H."/>
        </authorList>
    </citation>
    <scope>NUCLEOTIDE SEQUENCE</scope>
    <source>
        <strain evidence="10">FGSC 1904</strain>
    </source>
</reference>
<reference evidence="10" key="1">
    <citation type="journal article" date="2023" name="Mol. Phylogenet. Evol.">
        <title>Genome-scale phylogeny and comparative genomics of the fungal order Sordariales.</title>
        <authorList>
            <person name="Hensen N."/>
            <person name="Bonometti L."/>
            <person name="Westerberg I."/>
            <person name="Brannstrom I.O."/>
            <person name="Guillou S."/>
            <person name="Cros-Aarteil S."/>
            <person name="Calhoun S."/>
            <person name="Haridas S."/>
            <person name="Kuo A."/>
            <person name="Mondo S."/>
            <person name="Pangilinan J."/>
            <person name="Riley R."/>
            <person name="LaButti K."/>
            <person name="Andreopoulos B."/>
            <person name="Lipzen A."/>
            <person name="Chen C."/>
            <person name="Yan M."/>
            <person name="Daum C."/>
            <person name="Ng V."/>
            <person name="Clum A."/>
            <person name="Steindorff A."/>
            <person name="Ohm R.A."/>
            <person name="Martin F."/>
            <person name="Silar P."/>
            <person name="Natvig D.O."/>
            <person name="Lalanne C."/>
            <person name="Gautier V."/>
            <person name="Ament-Velasquez S.L."/>
            <person name="Kruys A."/>
            <person name="Hutchinson M.I."/>
            <person name="Powell A.J."/>
            <person name="Barry K."/>
            <person name="Miller A.N."/>
            <person name="Grigoriev I.V."/>
            <person name="Debuchy R."/>
            <person name="Gladieux P."/>
            <person name="Hiltunen Thoren M."/>
            <person name="Johannesson H."/>
        </authorList>
    </citation>
    <scope>NUCLEOTIDE SEQUENCE</scope>
    <source>
        <strain evidence="10">FGSC 1904</strain>
    </source>
</reference>
<evidence type="ECO:0000256" key="8">
    <source>
        <dbReference type="SAM" id="SignalP"/>
    </source>
</evidence>
<keyword evidence="4 8" id="KW-0732">Signal</keyword>
<dbReference type="GO" id="GO:0005886">
    <property type="term" value="C:plasma membrane"/>
    <property type="evidence" value="ECO:0007669"/>
    <property type="project" value="UniProtKB-SubCell"/>
</dbReference>
<sequence>MRASLLLSLGLSTLTSAHFALNHPTSLEGSSIDESKEDTAPCGALVPSLASTDPKITISDFHVDGDYIALHSGHPQYNWLFRGSVQELSEGNWTQLYPIFQQSGLGDLCQQKVTVPKGWVGKKGVVGVVGSSGDGTLFQCAVVNFVEGSNSNVPNTCTNSTGVTADYTSDATLSALVGEDVQTGNQDNKTDESAGVVVRAGGVAAMAAAVVAGVMML</sequence>
<accession>A0AAE0UD82</accession>
<keyword evidence="7" id="KW-0449">Lipoprotein</keyword>
<keyword evidence="5" id="KW-0472">Membrane</keyword>
<keyword evidence="3" id="KW-0336">GPI-anchor</keyword>
<evidence type="ECO:0000256" key="2">
    <source>
        <dbReference type="ARBA" id="ARBA00022475"/>
    </source>
</evidence>
<feature type="chain" id="PRO_5041935814" description="Copper acquisition factor BIM1-like domain-containing protein" evidence="8">
    <location>
        <begin position="18"/>
        <end position="217"/>
    </location>
</feature>
<name>A0AAE0UD82_SORBR</name>
<dbReference type="Pfam" id="PF20238">
    <property type="entry name" value="BIM1-like_dom"/>
    <property type="match status" value="1"/>
</dbReference>
<evidence type="ECO:0000256" key="4">
    <source>
        <dbReference type="ARBA" id="ARBA00022729"/>
    </source>
</evidence>
<dbReference type="PANTHER" id="PTHR34992">
    <property type="entry name" value="HYPHAL ANASTAMOSIS-7 PROTEIN"/>
    <property type="match status" value="1"/>
</dbReference>
<dbReference type="InterPro" id="IPR046936">
    <property type="entry name" value="BIM1-like"/>
</dbReference>